<sequence>MSTAARPATRMWIPQDNPSVYKALVALQRASSAGVDPELAELIVIRASQLNGCAYCLHMHTSDALAKDIDPHKLMLIAAWREAGSAFTPAERAALALTESVTLIGENGVPDDVFDSARAHFDAAAMGQLVASIVMINAWNRIALAGGYPAGLDERRAASSVRASAGAPD</sequence>
<dbReference type="GO" id="GO:0051920">
    <property type="term" value="F:peroxiredoxin activity"/>
    <property type="evidence" value="ECO:0007669"/>
    <property type="project" value="InterPro"/>
</dbReference>
<dbReference type="PANTHER" id="PTHR34846">
    <property type="entry name" value="4-CARBOXYMUCONOLACTONE DECARBOXYLASE FAMILY PROTEIN (AFU_ORTHOLOGUE AFUA_6G11590)"/>
    <property type="match status" value="1"/>
</dbReference>
<dbReference type="Pfam" id="PF02627">
    <property type="entry name" value="CMD"/>
    <property type="match status" value="1"/>
</dbReference>
<name>A0AAX3TCN7_9ACTN</name>
<dbReference type="EMBL" id="JAKJLQ010000002">
    <property type="protein sequence ID" value="MDF6100169.1"/>
    <property type="molecule type" value="Genomic_DNA"/>
</dbReference>
<dbReference type="NCBIfam" id="TIGR00778">
    <property type="entry name" value="ahpD_dom"/>
    <property type="match status" value="1"/>
</dbReference>
<accession>A0AAX3TCN7</accession>
<evidence type="ECO:0000313" key="4">
    <source>
        <dbReference type="Proteomes" id="UP001152308"/>
    </source>
</evidence>
<evidence type="ECO:0000313" key="2">
    <source>
        <dbReference type="EMBL" id="MDF6100169.1"/>
    </source>
</evidence>
<dbReference type="RefSeq" id="WP_068970150.1">
    <property type="nucleotide sequence ID" value="NZ_CP121270.1"/>
</dbReference>
<reference evidence="2" key="2">
    <citation type="submission" date="2022-01" db="EMBL/GenBank/DDBJ databases">
        <authorList>
            <person name="Sanchez-Suarez J."/>
            <person name="Villamil L."/>
            <person name="Diaz L.E."/>
        </authorList>
    </citation>
    <scope>NUCLEOTIDE SEQUENCE</scope>
    <source>
        <strain evidence="2">EUFUS-Z928</strain>
    </source>
</reference>
<feature type="domain" description="Carboxymuconolactone decarboxylase-like" evidence="1">
    <location>
        <begin position="18"/>
        <end position="99"/>
    </location>
</feature>
<reference evidence="3" key="3">
    <citation type="submission" date="2023-04" db="EMBL/GenBank/DDBJ databases">
        <title>Complete genome sequence of a phthalic acid esters degrading bacterial strain.</title>
        <authorList>
            <person name="Weng L."/>
            <person name="Jia Y."/>
            <person name="Ren L."/>
        </authorList>
    </citation>
    <scope>NUCLEOTIDE SEQUENCE</scope>
    <source>
        <strain evidence="3">RL-LY01</strain>
    </source>
</reference>
<dbReference type="Proteomes" id="UP001152308">
    <property type="component" value="Unassembled WGS sequence"/>
</dbReference>
<evidence type="ECO:0000313" key="3">
    <source>
        <dbReference type="EMBL" id="WFP26332.1"/>
    </source>
</evidence>
<dbReference type="SUPFAM" id="SSF69118">
    <property type="entry name" value="AhpD-like"/>
    <property type="match status" value="1"/>
</dbReference>
<proteinExistence type="predicted"/>
<dbReference type="Proteomes" id="UP001213504">
    <property type="component" value="Chromosome"/>
</dbReference>
<dbReference type="AlphaFoldDB" id="A0AAX3TCN7"/>
<gene>
    <name evidence="2" type="ORF">L2299_03780</name>
    <name evidence="3" type="ORF">P9A14_07535</name>
</gene>
<dbReference type="InterPro" id="IPR003779">
    <property type="entry name" value="CMD-like"/>
</dbReference>
<evidence type="ECO:0000313" key="5">
    <source>
        <dbReference type="Proteomes" id="UP001213504"/>
    </source>
</evidence>
<protein>
    <submittedName>
        <fullName evidence="3">Carboxymuconolactone decarboxylase family protein</fullName>
    </submittedName>
</protein>
<evidence type="ECO:0000259" key="1">
    <source>
        <dbReference type="Pfam" id="PF02627"/>
    </source>
</evidence>
<dbReference type="InterPro" id="IPR004675">
    <property type="entry name" value="AhpD_core"/>
</dbReference>
<dbReference type="PANTHER" id="PTHR34846:SF10">
    <property type="entry name" value="CYTOPLASMIC PROTEIN"/>
    <property type="match status" value="1"/>
</dbReference>
<reference evidence="2" key="1">
    <citation type="journal article" date="2022" name="Data Brief">
        <title>Draft genome sequence data of Gordonia hongkongensis strain EUFUS-Z928 isolated from the octocoral Eunicea fusca.</title>
        <authorList>
            <person name="Sanchez-Suarez J."/>
            <person name="Diaz L."/>
            <person name="Melo-Bolivar J."/>
            <person name="Villamil L."/>
        </authorList>
    </citation>
    <scope>NUCLEOTIDE SEQUENCE</scope>
    <source>
        <strain evidence="2">EUFUS-Z928</strain>
    </source>
</reference>
<keyword evidence="4" id="KW-1185">Reference proteome</keyword>
<dbReference type="Gene3D" id="1.20.1290.10">
    <property type="entry name" value="AhpD-like"/>
    <property type="match status" value="1"/>
</dbReference>
<organism evidence="3 5">
    <name type="scientific">Gordonia hongkongensis</name>
    <dbReference type="NCBI Taxonomy" id="1701090"/>
    <lineage>
        <taxon>Bacteria</taxon>
        <taxon>Bacillati</taxon>
        <taxon>Actinomycetota</taxon>
        <taxon>Actinomycetes</taxon>
        <taxon>Mycobacteriales</taxon>
        <taxon>Gordoniaceae</taxon>
        <taxon>Gordonia</taxon>
    </lineage>
</organism>
<dbReference type="EMBL" id="CP121270">
    <property type="protein sequence ID" value="WFP26332.1"/>
    <property type="molecule type" value="Genomic_DNA"/>
</dbReference>
<dbReference type="InterPro" id="IPR029032">
    <property type="entry name" value="AhpD-like"/>
</dbReference>